<feature type="region of interest" description="Disordered" evidence="1">
    <location>
        <begin position="1"/>
        <end position="25"/>
    </location>
</feature>
<proteinExistence type="predicted"/>
<dbReference type="InterPro" id="IPR008727">
    <property type="entry name" value="PAAR_motif"/>
</dbReference>
<keyword evidence="3" id="KW-1185">Reference proteome</keyword>
<reference evidence="3" key="1">
    <citation type="submission" date="2015-10" db="EMBL/GenBank/DDBJ databases">
        <authorList>
            <person name="Luecker S."/>
            <person name="Luecker S."/>
        </authorList>
    </citation>
    <scope>NUCLEOTIDE SEQUENCE [LARGE SCALE GENOMIC DNA]</scope>
</reference>
<dbReference type="RefSeq" id="WP_090895500.1">
    <property type="nucleotide sequence ID" value="NZ_CZPZ01000007.1"/>
</dbReference>
<dbReference type="Proteomes" id="UP000198736">
    <property type="component" value="Unassembled WGS sequence"/>
</dbReference>
<dbReference type="STRING" id="1742973.COMA2_150061"/>
<accession>A0A0S4L8J0</accession>
<dbReference type="CDD" id="cd14741">
    <property type="entry name" value="PAAR_5"/>
    <property type="match status" value="1"/>
</dbReference>
<evidence type="ECO:0000313" key="3">
    <source>
        <dbReference type="Proteomes" id="UP000198736"/>
    </source>
</evidence>
<evidence type="ECO:0000256" key="1">
    <source>
        <dbReference type="SAM" id="MobiDB-lite"/>
    </source>
</evidence>
<dbReference type="OrthoDB" id="197187at2"/>
<evidence type="ECO:0000313" key="2">
    <source>
        <dbReference type="EMBL" id="CUS34017.1"/>
    </source>
</evidence>
<organism evidence="2 3">
    <name type="scientific">Candidatus Nitrospira nitrificans</name>
    <dbReference type="NCBI Taxonomy" id="1742973"/>
    <lineage>
        <taxon>Bacteria</taxon>
        <taxon>Pseudomonadati</taxon>
        <taxon>Nitrospirota</taxon>
        <taxon>Nitrospiria</taxon>
        <taxon>Nitrospirales</taxon>
        <taxon>Nitrospiraceae</taxon>
        <taxon>Nitrospira</taxon>
    </lineage>
</organism>
<gene>
    <name evidence="2" type="ORF">COMA2_150061</name>
</gene>
<dbReference type="EMBL" id="CZPZ01000007">
    <property type="protein sequence ID" value="CUS34017.1"/>
    <property type="molecule type" value="Genomic_DNA"/>
</dbReference>
<sequence length="100" mass="10035">MPAAARVGDSTGHLQAPLGPGPGSRNVLIGGKAAWRAGIDFHACSDTDGPNKKHIGGMVVKGSSTVLINGFPAARKDDNVVEIGSSNSITAGCDRVQIGG</sequence>
<protein>
    <submittedName>
        <fullName evidence="2">PAAR motif-containing protein</fullName>
    </submittedName>
</protein>
<dbReference type="AlphaFoldDB" id="A0A0S4L8J0"/>
<dbReference type="Gene3D" id="2.60.200.60">
    <property type="match status" value="1"/>
</dbReference>
<dbReference type="Pfam" id="PF05488">
    <property type="entry name" value="PAAR_motif"/>
    <property type="match status" value="1"/>
</dbReference>
<name>A0A0S4L8J0_9BACT</name>